<accession>A0ABS0AG60</accession>
<evidence type="ECO:0000256" key="4">
    <source>
        <dbReference type="ARBA" id="ARBA00023014"/>
    </source>
</evidence>
<evidence type="ECO:0000313" key="7">
    <source>
        <dbReference type="Proteomes" id="UP000644441"/>
    </source>
</evidence>
<dbReference type="InterPro" id="IPR036922">
    <property type="entry name" value="Rieske_2Fe-2S_sf"/>
</dbReference>
<proteinExistence type="predicted"/>
<feature type="domain" description="Rieske" evidence="5">
    <location>
        <begin position="3"/>
        <end position="97"/>
    </location>
</feature>
<keyword evidence="3" id="KW-0408">Iron</keyword>
<evidence type="ECO:0000313" key="6">
    <source>
        <dbReference type="EMBL" id="MBF5053128.1"/>
    </source>
</evidence>
<dbReference type="RefSeq" id="WP_194855942.1">
    <property type="nucleotide sequence ID" value="NZ_ARXR01000011.1"/>
</dbReference>
<keyword evidence="2" id="KW-0479">Metal-binding</keyword>
<dbReference type="PROSITE" id="PS51296">
    <property type="entry name" value="RIESKE"/>
    <property type="match status" value="1"/>
</dbReference>
<name>A0ABS0AG60_9GAMM</name>
<dbReference type="Proteomes" id="UP000644441">
    <property type="component" value="Unassembled WGS sequence"/>
</dbReference>
<evidence type="ECO:0000259" key="5">
    <source>
        <dbReference type="PROSITE" id="PS51296"/>
    </source>
</evidence>
<keyword evidence="7" id="KW-1185">Reference proteome</keyword>
<dbReference type="Pfam" id="PF00355">
    <property type="entry name" value="Rieske"/>
    <property type="match status" value="1"/>
</dbReference>
<dbReference type="GeneID" id="99766931"/>
<dbReference type="InterPro" id="IPR017941">
    <property type="entry name" value="Rieske_2Fe-2S"/>
</dbReference>
<protein>
    <recommendedName>
        <fullName evidence="5">Rieske domain-containing protein</fullName>
    </recommendedName>
</protein>
<dbReference type="Gene3D" id="2.102.10.10">
    <property type="entry name" value="Rieske [2Fe-2S] iron-sulphur domain"/>
    <property type="match status" value="1"/>
</dbReference>
<gene>
    <name evidence="6" type="ORF">ISO4_01730</name>
</gene>
<dbReference type="SUPFAM" id="SSF50022">
    <property type="entry name" value="ISP domain"/>
    <property type="match status" value="1"/>
</dbReference>
<evidence type="ECO:0000256" key="3">
    <source>
        <dbReference type="ARBA" id="ARBA00023004"/>
    </source>
</evidence>
<evidence type="ECO:0000256" key="1">
    <source>
        <dbReference type="ARBA" id="ARBA00022714"/>
    </source>
</evidence>
<keyword evidence="4" id="KW-0411">Iron-sulfur</keyword>
<dbReference type="EMBL" id="ARXR01000011">
    <property type="protein sequence ID" value="MBF5053128.1"/>
    <property type="molecule type" value="Genomic_DNA"/>
</dbReference>
<keyword evidence="1" id="KW-0001">2Fe-2S</keyword>
<organism evidence="6 7">
    <name type="scientific">Alloalcanivorax venustensis ISO4</name>
    <dbReference type="NCBI Taxonomy" id="1177184"/>
    <lineage>
        <taxon>Bacteria</taxon>
        <taxon>Pseudomonadati</taxon>
        <taxon>Pseudomonadota</taxon>
        <taxon>Gammaproteobacteria</taxon>
        <taxon>Oceanospirillales</taxon>
        <taxon>Alcanivoracaceae</taxon>
        <taxon>Alloalcanivorax</taxon>
    </lineage>
</organism>
<evidence type="ECO:0000256" key="2">
    <source>
        <dbReference type="ARBA" id="ARBA00022723"/>
    </source>
</evidence>
<sequence length="100" mass="11466">MFHRLIRTLDLYDGLRLPVQIGREELLLIHEDGATWLVQRRCPHGEFPLERASVRGEVLRCPGHGLEFSLSSGQCRGAQGYCLKRYRIDYDGPWIGVSDL</sequence>
<reference evidence="6 7" key="1">
    <citation type="submission" date="2012-09" db="EMBL/GenBank/DDBJ databases">
        <title>Genome Sequence of alkane-degrading Bacterium Alcanivorax venustensis ISO4.</title>
        <authorList>
            <person name="Lai Q."/>
            <person name="Shao Z."/>
        </authorList>
    </citation>
    <scope>NUCLEOTIDE SEQUENCE [LARGE SCALE GENOMIC DNA]</scope>
    <source>
        <strain evidence="6 7">ISO4</strain>
    </source>
</reference>
<comment type="caution">
    <text evidence="6">The sequence shown here is derived from an EMBL/GenBank/DDBJ whole genome shotgun (WGS) entry which is preliminary data.</text>
</comment>